<name>A0ACB8RPJ7_9AGAM</name>
<dbReference type="EMBL" id="MU275940">
    <property type="protein sequence ID" value="KAI0045865.1"/>
    <property type="molecule type" value="Genomic_DNA"/>
</dbReference>
<reference evidence="1" key="1">
    <citation type="submission" date="2021-02" db="EMBL/GenBank/DDBJ databases">
        <authorList>
            <consortium name="DOE Joint Genome Institute"/>
            <person name="Ahrendt S."/>
            <person name="Looney B.P."/>
            <person name="Miyauchi S."/>
            <person name="Morin E."/>
            <person name="Drula E."/>
            <person name="Courty P.E."/>
            <person name="Chicoki N."/>
            <person name="Fauchery L."/>
            <person name="Kohler A."/>
            <person name="Kuo A."/>
            <person name="Labutti K."/>
            <person name="Pangilinan J."/>
            <person name="Lipzen A."/>
            <person name="Riley R."/>
            <person name="Andreopoulos W."/>
            <person name="He G."/>
            <person name="Johnson J."/>
            <person name="Barry K.W."/>
            <person name="Grigoriev I.V."/>
            <person name="Nagy L."/>
            <person name="Hibbett D."/>
            <person name="Henrissat B."/>
            <person name="Matheny P.B."/>
            <person name="Labbe J."/>
            <person name="Martin F."/>
        </authorList>
    </citation>
    <scope>NUCLEOTIDE SEQUENCE</scope>
    <source>
        <strain evidence="1">FP105234-sp</strain>
    </source>
</reference>
<protein>
    <submittedName>
        <fullName evidence="1">Uncharacterized protein</fullName>
    </submittedName>
</protein>
<sequence length="580" mass="65561">MDALYPPNGARTFSISCIPTSAHPTFLRFPFPYHSAPLLRRSSTRHCFVLGKSPTRSDYITDVWPDVWQWFRFFERFQSSAPEELHIRDDFFNILGQAIWGILVSSPGNQLVLNSPGSMELLVSFWLKEDPSLRPFDRPPCVAALAAMLSDKDNDTVLPRFMACFEDLESSASDIADYVISPLEGASRSRAPDYLDCHILLLMAVGKARVLRDALLHRGAVRAIVHSLLAVAPLFFDQRVTRRQSAFMMATLCFHFFLDFLETGNAIRWTRSAIRGGLMTAFGILGPIYHSLDATLQSSMLTVLCDIIPRYSLYASVILPIARDMRRSEMQSCLTTIPESPLKTYLAFTSEFSLQRLHLKHQWDNSSDTGYCDACETRAPRSALKRCARCRSVMYCSEACQVNGWPSHKHECTDRAEWSTSDMIQLSTRNRKFHSQCVLADARNNLKTLRAGARTNYPDTTLTDLGILIDYLQPTPRFSVFPVDDGSVHRDFQLQETTGTRWESVLTKAGQPRRRGRSTLIESRTCLGEKKAAFITLVVPALWTDNEDSSLCDTDFRIVDAAAAYGRDRVDENHHEPLLS</sequence>
<proteinExistence type="predicted"/>
<keyword evidence="2" id="KW-1185">Reference proteome</keyword>
<accession>A0ACB8RPJ7</accession>
<evidence type="ECO:0000313" key="2">
    <source>
        <dbReference type="Proteomes" id="UP000814033"/>
    </source>
</evidence>
<comment type="caution">
    <text evidence="1">The sequence shown here is derived from an EMBL/GenBank/DDBJ whole genome shotgun (WGS) entry which is preliminary data.</text>
</comment>
<evidence type="ECO:0000313" key="1">
    <source>
        <dbReference type="EMBL" id="KAI0045865.1"/>
    </source>
</evidence>
<organism evidence="1 2">
    <name type="scientific">Auriscalpium vulgare</name>
    <dbReference type="NCBI Taxonomy" id="40419"/>
    <lineage>
        <taxon>Eukaryota</taxon>
        <taxon>Fungi</taxon>
        <taxon>Dikarya</taxon>
        <taxon>Basidiomycota</taxon>
        <taxon>Agaricomycotina</taxon>
        <taxon>Agaricomycetes</taxon>
        <taxon>Russulales</taxon>
        <taxon>Auriscalpiaceae</taxon>
        <taxon>Auriscalpium</taxon>
    </lineage>
</organism>
<reference evidence="1" key="2">
    <citation type="journal article" date="2022" name="New Phytol.">
        <title>Evolutionary transition to the ectomycorrhizal habit in the genomes of a hyperdiverse lineage of mushroom-forming fungi.</title>
        <authorList>
            <person name="Looney B."/>
            <person name="Miyauchi S."/>
            <person name="Morin E."/>
            <person name="Drula E."/>
            <person name="Courty P.E."/>
            <person name="Kohler A."/>
            <person name="Kuo A."/>
            <person name="LaButti K."/>
            <person name="Pangilinan J."/>
            <person name="Lipzen A."/>
            <person name="Riley R."/>
            <person name="Andreopoulos W."/>
            <person name="He G."/>
            <person name="Johnson J."/>
            <person name="Nolan M."/>
            <person name="Tritt A."/>
            <person name="Barry K.W."/>
            <person name="Grigoriev I.V."/>
            <person name="Nagy L.G."/>
            <person name="Hibbett D."/>
            <person name="Henrissat B."/>
            <person name="Matheny P.B."/>
            <person name="Labbe J."/>
            <person name="Martin F.M."/>
        </authorList>
    </citation>
    <scope>NUCLEOTIDE SEQUENCE</scope>
    <source>
        <strain evidence="1">FP105234-sp</strain>
    </source>
</reference>
<gene>
    <name evidence="1" type="ORF">FA95DRAFT_1560744</name>
</gene>
<dbReference type="Proteomes" id="UP000814033">
    <property type="component" value="Unassembled WGS sequence"/>
</dbReference>